<dbReference type="InterPro" id="IPR053888">
    <property type="entry name" value="MRM3-like_sub_bind"/>
</dbReference>
<dbReference type="CDD" id="cd18095">
    <property type="entry name" value="SpoU-like_rRNA-MTase"/>
    <property type="match status" value="1"/>
</dbReference>
<dbReference type="GeneID" id="99636104"/>
<evidence type="ECO:0000313" key="8">
    <source>
        <dbReference type="Proteomes" id="UP001212085"/>
    </source>
</evidence>
<comment type="similarity">
    <text evidence="1">Belongs to the class IV-like SAM-binding methyltransferase superfamily. RNA methyltransferase TrmH family.</text>
</comment>
<dbReference type="GO" id="GO:0003723">
    <property type="term" value="F:RNA binding"/>
    <property type="evidence" value="ECO:0007669"/>
    <property type="project" value="InterPro"/>
</dbReference>
<dbReference type="EMBL" id="VUNP01000008">
    <property type="protein sequence ID" value="MST53349.1"/>
    <property type="molecule type" value="Genomic_DNA"/>
</dbReference>
<dbReference type="EMBL" id="CP114883">
    <property type="protein sequence ID" value="WBB06108.1"/>
    <property type="molecule type" value="Genomic_DNA"/>
</dbReference>
<evidence type="ECO:0000313" key="5">
    <source>
        <dbReference type="EMBL" id="MST53349.1"/>
    </source>
</evidence>
<dbReference type="Gene3D" id="3.30.1330.30">
    <property type="match status" value="1"/>
</dbReference>
<dbReference type="Gene3D" id="3.40.1280.10">
    <property type="match status" value="1"/>
</dbReference>
<dbReference type="GO" id="GO:0006396">
    <property type="term" value="P:RNA processing"/>
    <property type="evidence" value="ECO:0007669"/>
    <property type="project" value="InterPro"/>
</dbReference>
<dbReference type="Pfam" id="PF00588">
    <property type="entry name" value="SpoU_methylase"/>
    <property type="match status" value="1"/>
</dbReference>
<feature type="domain" description="RNA 2-O ribose methyltransferase substrate binding" evidence="4">
    <location>
        <begin position="29"/>
        <end position="95"/>
    </location>
</feature>
<evidence type="ECO:0000313" key="7">
    <source>
        <dbReference type="Proteomes" id="UP000471052"/>
    </source>
</evidence>
<reference evidence="6 8" key="2">
    <citation type="submission" date="2022-12" db="EMBL/GenBank/DDBJ databases">
        <title>Streptococcus alactolyticus LGM, complete genome.</title>
        <authorList>
            <person name="Liu Z."/>
            <person name="Mu C."/>
            <person name="Zhu W."/>
        </authorList>
    </citation>
    <scope>NUCLEOTIDE SEQUENCE [LARGE SCALE GENOMIC DNA]</scope>
    <source>
        <strain evidence="6 8">LGM</strain>
    </source>
</reference>
<dbReference type="InterPro" id="IPR029028">
    <property type="entry name" value="Alpha/beta_knot_MTases"/>
</dbReference>
<dbReference type="PANTHER" id="PTHR43191">
    <property type="entry name" value="RRNA METHYLTRANSFERASE 3"/>
    <property type="match status" value="1"/>
</dbReference>
<dbReference type="InterPro" id="IPR001537">
    <property type="entry name" value="SpoU_MeTrfase"/>
</dbReference>
<evidence type="ECO:0000313" key="6">
    <source>
        <dbReference type="EMBL" id="WBB06108.1"/>
    </source>
</evidence>
<dbReference type="Proteomes" id="UP000471052">
    <property type="component" value="Unassembled WGS sequence"/>
</dbReference>
<dbReference type="Pfam" id="PF22435">
    <property type="entry name" value="MRM3-like_sub_bind"/>
    <property type="match status" value="1"/>
</dbReference>
<sequence>MLTITSKSNNLIKKTKKLLQKKYRQSSYLIEGWHLFEEAEKAGATFVNVFVLEAFVERISHLPKVTVVTPEVLRELTDSKAPQGIIAEVAMPQLPLEALKAGRYLVLEDVQDPGNVGTMIRTADAAGLDGVIISEKSADIYNQKTLRSMQGSHFHLPVWRMDMAVACEQFHTLNLPVLASTLSSDSIDYKDFAAPQQFALVMGNEGNGISENMAQQATHLVHISMPGQAESLNVAVAAGILLFHLIA</sequence>
<dbReference type="Proteomes" id="UP001212085">
    <property type="component" value="Chromosome"/>
</dbReference>
<organism evidence="5 7">
    <name type="scientific">Streptococcus alactolyticus</name>
    <dbReference type="NCBI Taxonomy" id="29389"/>
    <lineage>
        <taxon>Bacteria</taxon>
        <taxon>Bacillati</taxon>
        <taxon>Bacillota</taxon>
        <taxon>Bacilli</taxon>
        <taxon>Lactobacillales</taxon>
        <taxon>Streptococcaceae</taxon>
        <taxon>Streptococcus</taxon>
    </lineage>
</organism>
<evidence type="ECO:0000256" key="2">
    <source>
        <dbReference type="ARBA" id="ARBA00022603"/>
    </source>
</evidence>
<gene>
    <name evidence="5" type="ORF">FYJ82_02700</name>
    <name evidence="6" type="ORF">O6R09_07435</name>
</gene>
<accession>A0A6N7X3X5</accession>
<dbReference type="PANTHER" id="PTHR43191:SF2">
    <property type="entry name" value="RRNA METHYLTRANSFERASE 3, MITOCHONDRIAL"/>
    <property type="match status" value="1"/>
</dbReference>
<dbReference type="OrthoDB" id="9785673at2"/>
<keyword evidence="2 5" id="KW-0489">Methyltransferase</keyword>
<evidence type="ECO:0000256" key="3">
    <source>
        <dbReference type="ARBA" id="ARBA00022679"/>
    </source>
</evidence>
<dbReference type="GO" id="GO:0032259">
    <property type="term" value="P:methylation"/>
    <property type="evidence" value="ECO:0007669"/>
    <property type="project" value="UniProtKB-KW"/>
</dbReference>
<dbReference type="SUPFAM" id="SSF75217">
    <property type="entry name" value="alpha/beta knot"/>
    <property type="match status" value="1"/>
</dbReference>
<dbReference type="InterPro" id="IPR051259">
    <property type="entry name" value="rRNA_Methyltransferase"/>
</dbReference>
<evidence type="ECO:0000259" key="4">
    <source>
        <dbReference type="SMART" id="SM00967"/>
    </source>
</evidence>
<dbReference type="InterPro" id="IPR029026">
    <property type="entry name" value="tRNA_m1G_MTases_N"/>
</dbReference>
<keyword evidence="3 5" id="KW-0808">Transferase</keyword>
<dbReference type="RefSeq" id="WP_154454521.1">
    <property type="nucleotide sequence ID" value="NZ_BRXN01000004.1"/>
</dbReference>
<keyword evidence="8" id="KW-1185">Reference proteome</keyword>
<dbReference type="GO" id="GO:0008173">
    <property type="term" value="F:RNA methyltransferase activity"/>
    <property type="evidence" value="ECO:0007669"/>
    <property type="project" value="InterPro"/>
</dbReference>
<dbReference type="AlphaFoldDB" id="A0A6N7X3X5"/>
<dbReference type="InterPro" id="IPR013123">
    <property type="entry name" value="SpoU_subst-bd"/>
</dbReference>
<dbReference type="GO" id="GO:0005737">
    <property type="term" value="C:cytoplasm"/>
    <property type="evidence" value="ECO:0007669"/>
    <property type="project" value="UniProtKB-ARBA"/>
</dbReference>
<protein>
    <submittedName>
        <fullName evidence="5">RNA methyltransferase</fullName>
    </submittedName>
</protein>
<reference evidence="5 7" key="1">
    <citation type="submission" date="2019-08" db="EMBL/GenBank/DDBJ databases">
        <title>In-depth cultivation of the pig gut microbiome towards novel bacterial diversity and tailored functional studies.</title>
        <authorList>
            <person name="Wylensek D."/>
            <person name="Hitch T.C.A."/>
            <person name="Clavel T."/>
        </authorList>
    </citation>
    <scope>NUCLEOTIDE SEQUENCE [LARGE SCALE GENOMIC DNA]</scope>
    <source>
        <strain evidence="5 7">BL-178-WT-3A</strain>
    </source>
</reference>
<dbReference type="InterPro" id="IPR029064">
    <property type="entry name" value="Ribosomal_eL30-like_sf"/>
</dbReference>
<dbReference type="SUPFAM" id="SSF55315">
    <property type="entry name" value="L30e-like"/>
    <property type="match status" value="1"/>
</dbReference>
<evidence type="ECO:0000256" key="1">
    <source>
        <dbReference type="ARBA" id="ARBA00007228"/>
    </source>
</evidence>
<dbReference type="SMART" id="SM00967">
    <property type="entry name" value="SpoU_sub_bind"/>
    <property type="match status" value="1"/>
</dbReference>
<name>A0A6N7X3X5_STRAY</name>
<proteinExistence type="inferred from homology"/>